<keyword evidence="2" id="KW-0472">Membrane</keyword>
<comment type="caution">
    <text evidence="3">The sequence shown here is derived from an EMBL/GenBank/DDBJ whole genome shotgun (WGS) entry which is preliminary data.</text>
</comment>
<accession>A0A9Q3L9L2</accession>
<feature type="transmembrane region" description="Helical" evidence="2">
    <location>
        <begin position="82"/>
        <end position="108"/>
    </location>
</feature>
<reference evidence="3" key="1">
    <citation type="journal article" date="2021" name="Genes Genomics">
        <title>Comparative genomic analysis of Mycoplasma anatis strains.</title>
        <authorList>
            <person name="Zhou Q."/>
            <person name="Mai K."/>
            <person name="Yang D."/>
            <person name="Liu J."/>
            <person name="Yan Z."/>
            <person name="Luo C."/>
            <person name="Tan Y."/>
            <person name="Cao S."/>
            <person name="Zhou Q."/>
            <person name="Chen L."/>
            <person name="Chen F."/>
        </authorList>
    </citation>
    <scope>NUCLEOTIDE SEQUENCE</scope>
    <source>
        <strain evidence="3">DP07</strain>
    </source>
</reference>
<evidence type="ECO:0000313" key="3">
    <source>
        <dbReference type="EMBL" id="MBW0602442.1"/>
    </source>
</evidence>
<organism evidence="3 4">
    <name type="scientific">Mycoplasmopsis anatis</name>
    <dbReference type="NCBI Taxonomy" id="171279"/>
    <lineage>
        <taxon>Bacteria</taxon>
        <taxon>Bacillati</taxon>
        <taxon>Mycoplasmatota</taxon>
        <taxon>Mycoplasmoidales</taxon>
        <taxon>Metamycoplasmataceae</taxon>
        <taxon>Mycoplasmopsis</taxon>
    </lineage>
</organism>
<keyword evidence="1" id="KW-0175">Coiled coil</keyword>
<feature type="coiled-coil region" evidence="1">
    <location>
        <begin position="19"/>
        <end position="70"/>
    </location>
</feature>
<dbReference type="EMBL" id="JABZFG010000002">
    <property type="protein sequence ID" value="MBW0602442.1"/>
    <property type="molecule type" value="Genomic_DNA"/>
</dbReference>
<proteinExistence type="predicted"/>
<evidence type="ECO:0000256" key="2">
    <source>
        <dbReference type="SAM" id="Phobius"/>
    </source>
</evidence>
<dbReference type="AlphaFoldDB" id="A0A9Q3L9L2"/>
<gene>
    <name evidence="3" type="ORF">MADP07_00162</name>
</gene>
<sequence>MIRKNDKLISYSQFRMLFITIVEKEYNKVQRKIERTKIRKAKNREYLNRLEKLMNELKTGKIKDQDLEKNKRAFDKLRNDHYLHYWVIGILSIVAFLIFITTLLNFLFANR</sequence>
<keyword evidence="2" id="KW-1133">Transmembrane helix</keyword>
<evidence type="ECO:0000256" key="1">
    <source>
        <dbReference type="SAM" id="Coils"/>
    </source>
</evidence>
<dbReference type="Proteomes" id="UP000746160">
    <property type="component" value="Unassembled WGS sequence"/>
</dbReference>
<protein>
    <submittedName>
        <fullName evidence="3">Uncharacterized protein</fullName>
    </submittedName>
</protein>
<dbReference type="RefSeq" id="WP_218674677.1">
    <property type="nucleotide sequence ID" value="NZ_CP054878.1"/>
</dbReference>
<evidence type="ECO:0000313" key="4">
    <source>
        <dbReference type="Proteomes" id="UP000746160"/>
    </source>
</evidence>
<name>A0A9Q3L9L2_9BACT</name>
<keyword evidence="2" id="KW-0812">Transmembrane</keyword>